<feature type="domain" description="MI" evidence="5">
    <location>
        <begin position="729"/>
        <end position="853"/>
    </location>
</feature>
<evidence type="ECO:0000256" key="2">
    <source>
        <dbReference type="ARBA" id="ARBA00022540"/>
    </source>
</evidence>
<proteinExistence type="inferred from homology"/>
<dbReference type="OrthoDB" id="44259at2759"/>
<feature type="compositionally biased region" description="Low complexity" evidence="4">
    <location>
        <begin position="71"/>
        <end position="92"/>
    </location>
</feature>
<feature type="compositionally biased region" description="Gly residues" evidence="4">
    <location>
        <begin position="629"/>
        <end position="641"/>
    </location>
</feature>
<dbReference type="SUPFAM" id="SSF48371">
    <property type="entry name" value="ARM repeat"/>
    <property type="match status" value="2"/>
</dbReference>
<dbReference type="InterPro" id="IPR003891">
    <property type="entry name" value="Initiation_fac_eIF4g_MI"/>
</dbReference>
<dbReference type="PANTHER" id="PTHR23253:SF9">
    <property type="entry name" value="EUKARYOTIC TRANSLATION INITIATION FACTOR 4 GAMMA 2"/>
    <property type="match status" value="1"/>
</dbReference>
<evidence type="ECO:0000256" key="3">
    <source>
        <dbReference type="ARBA" id="ARBA00022917"/>
    </source>
</evidence>
<feature type="compositionally biased region" description="Polar residues" evidence="4">
    <location>
        <begin position="139"/>
        <end position="152"/>
    </location>
</feature>
<keyword evidence="3" id="KW-0648">Protein biosynthesis</keyword>
<dbReference type="InterPro" id="IPR003890">
    <property type="entry name" value="MIF4G-like_typ-3"/>
</dbReference>
<feature type="region of interest" description="Disordered" evidence="4">
    <location>
        <begin position="618"/>
        <end position="702"/>
    </location>
</feature>
<feature type="compositionally biased region" description="Polar residues" evidence="4">
    <location>
        <begin position="1"/>
        <end position="24"/>
    </location>
</feature>
<dbReference type="GO" id="GO:0003729">
    <property type="term" value="F:mRNA binding"/>
    <property type="evidence" value="ECO:0007669"/>
    <property type="project" value="TreeGrafter"/>
</dbReference>
<evidence type="ECO:0000256" key="1">
    <source>
        <dbReference type="ARBA" id="ARBA00005775"/>
    </source>
</evidence>
<evidence type="ECO:0000313" key="6">
    <source>
        <dbReference type="EMBL" id="GMH99770.1"/>
    </source>
</evidence>
<keyword evidence="7" id="KW-1185">Reference proteome</keyword>
<comment type="caution">
    <text evidence="6">The sequence shown here is derived from an EMBL/GenBank/DDBJ whole genome shotgun (WGS) entry which is preliminary data.</text>
</comment>
<feature type="compositionally biased region" description="Low complexity" evidence="4">
    <location>
        <begin position="642"/>
        <end position="653"/>
    </location>
</feature>
<evidence type="ECO:0000259" key="5">
    <source>
        <dbReference type="PROSITE" id="PS51366"/>
    </source>
</evidence>
<gene>
    <name evidence="6" type="ORF">TrLO_g9594</name>
</gene>
<evidence type="ECO:0000313" key="7">
    <source>
        <dbReference type="Proteomes" id="UP001165122"/>
    </source>
</evidence>
<name>A0A9W7F2J7_9STRA</name>
<dbReference type="InterPro" id="IPR016024">
    <property type="entry name" value="ARM-type_fold"/>
</dbReference>
<protein>
    <recommendedName>
        <fullName evidence="5">MI domain-containing protein</fullName>
    </recommendedName>
</protein>
<dbReference type="Gene3D" id="1.25.40.180">
    <property type="match status" value="2"/>
</dbReference>
<feature type="region of interest" description="Disordered" evidence="4">
    <location>
        <begin position="1"/>
        <end position="272"/>
    </location>
</feature>
<dbReference type="Proteomes" id="UP001165122">
    <property type="component" value="Unassembled WGS sequence"/>
</dbReference>
<feature type="compositionally biased region" description="Basic and acidic residues" evidence="4">
    <location>
        <begin position="174"/>
        <end position="218"/>
    </location>
</feature>
<dbReference type="AlphaFoldDB" id="A0A9W7F2J7"/>
<dbReference type="EMBL" id="BRXW01000015">
    <property type="protein sequence ID" value="GMH99770.1"/>
    <property type="molecule type" value="Genomic_DNA"/>
</dbReference>
<feature type="compositionally biased region" description="Low complexity" evidence="4">
    <location>
        <begin position="688"/>
        <end position="702"/>
    </location>
</feature>
<sequence length="880" mass="94530">MSKLNANAASFSFNPTASSWTPGANSFAPAAKGGAANVVTNPNAPSFVPKVSAKEWKPTNQNTPPGQQNANPSNFNQTSSNQNPSSKPQPTQAKQPAFNPAPAPTPAPTPAPAPAPTPAPAASAPVVPSKPLAGAWGKSTDTVRSPKSIVTDNNKDIIKAKEEAAAAAKAALAAKKESEKKEGKSEKKEKGDREKKSRNEKNSERGGEKKEKGERTGDSKAVSSKTNSEDGGDRDKKKGKREKSKKSEGGREEGGRGKRGGADTGGSWARGKALPVGLYEPKEDDKVQRFSAADLLAERLNFTAKPTSGFTAPDHVIWSDEDRVQQLIANATAGRIGGDVSRKGETAPELKDCKPLEVNEETRWKGKVLGGDDAELSEYDAIIKTALVVLNKLTLTNFNKLSKQWLQSGICDTEELVQAGVEIIVTKAQQESHFSEMYARLCQVMSGQVQNFKRVVVERCQKEFEKKPEEKLEAHWKEEDGEEEKTYWTGLIKKYYLGHMRFIGELYLIDLISQKVMLKILPTLLGEDDDEKIECFSKLFETVGYKLEQQAAHNKANGKPSSSDALEECWVNVDEIISDKATGSRIRFMLLDLKEMKQKGWVSRRKVEKAKTLDEIHRDVAREEARAGQSGGRSGGGGSRGGNNNNNNNNNNRPAMGQGDARKQRPQVDSDGWATVNKPAGRPSRQTSNGSSSNNTSLNNSNKQSSFAALAGSPNAAKTYPKPTCEPAESGKRFQSAVKEYLTNGDINEPVTILGQVVGGSAEHGNVAVGKAFDFALEGKASDCAAVVAIIAKGVEAGALPKKCVTSGIIESLEFLFDIAIDAPLAPKNAFNVCSKLVDAGCFDKDAVGTIGEMGGFRGDKAVAWAQELGCDGAVLDKLR</sequence>
<feature type="compositionally biased region" description="Low complexity" evidence="4">
    <location>
        <begin position="120"/>
        <end position="129"/>
    </location>
</feature>
<dbReference type="Pfam" id="PF02854">
    <property type="entry name" value="MIF4G"/>
    <property type="match status" value="1"/>
</dbReference>
<comment type="similarity">
    <text evidence="1">Belongs to the eukaryotic initiation factor 4G family.</text>
</comment>
<evidence type="ECO:0000256" key="4">
    <source>
        <dbReference type="SAM" id="MobiDB-lite"/>
    </source>
</evidence>
<feature type="compositionally biased region" description="Basic and acidic residues" evidence="4">
    <location>
        <begin position="227"/>
        <end position="236"/>
    </location>
</feature>
<dbReference type="PANTHER" id="PTHR23253">
    <property type="entry name" value="EUKARYOTIC TRANSLATION INITIATION FACTOR 4 GAMMA"/>
    <property type="match status" value="1"/>
</dbReference>
<accession>A0A9W7F2J7</accession>
<feature type="compositionally biased region" description="Pro residues" evidence="4">
    <location>
        <begin position="99"/>
        <end position="119"/>
    </location>
</feature>
<feature type="compositionally biased region" description="Basic and acidic residues" evidence="4">
    <location>
        <begin position="245"/>
        <end position="256"/>
    </location>
</feature>
<organism evidence="6 7">
    <name type="scientific">Triparma laevis f. longispina</name>
    <dbReference type="NCBI Taxonomy" id="1714387"/>
    <lineage>
        <taxon>Eukaryota</taxon>
        <taxon>Sar</taxon>
        <taxon>Stramenopiles</taxon>
        <taxon>Ochrophyta</taxon>
        <taxon>Bolidophyceae</taxon>
        <taxon>Parmales</taxon>
        <taxon>Triparmaceae</taxon>
        <taxon>Triparma</taxon>
    </lineage>
</organism>
<dbReference type="PROSITE" id="PS51366">
    <property type="entry name" value="MI"/>
    <property type="match status" value="1"/>
</dbReference>
<dbReference type="GO" id="GO:0003743">
    <property type="term" value="F:translation initiation factor activity"/>
    <property type="evidence" value="ECO:0007669"/>
    <property type="project" value="UniProtKB-KW"/>
</dbReference>
<dbReference type="GO" id="GO:0016281">
    <property type="term" value="C:eukaryotic translation initiation factor 4F complex"/>
    <property type="evidence" value="ECO:0007669"/>
    <property type="project" value="TreeGrafter"/>
</dbReference>
<feature type="compositionally biased region" description="Basic and acidic residues" evidence="4">
    <location>
        <begin position="153"/>
        <end position="164"/>
    </location>
</feature>
<reference evidence="7" key="1">
    <citation type="journal article" date="2023" name="Commun. Biol.">
        <title>Genome analysis of Parmales, the sister group of diatoms, reveals the evolutionary specialization of diatoms from phago-mixotrophs to photoautotrophs.</title>
        <authorList>
            <person name="Ban H."/>
            <person name="Sato S."/>
            <person name="Yoshikawa S."/>
            <person name="Yamada K."/>
            <person name="Nakamura Y."/>
            <person name="Ichinomiya M."/>
            <person name="Sato N."/>
            <person name="Blanc-Mathieu R."/>
            <person name="Endo H."/>
            <person name="Kuwata A."/>
            <person name="Ogata H."/>
        </authorList>
    </citation>
    <scope>NUCLEOTIDE SEQUENCE [LARGE SCALE GENOMIC DNA]</scope>
    <source>
        <strain evidence="7">NIES 3700</strain>
    </source>
</reference>
<dbReference type="SMART" id="SM00543">
    <property type="entry name" value="MIF4G"/>
    <property type="match status" value="1"/>
</dbReference>
<feature type="compositionally biased region" description="Polar residues" evidence="4">
    <location>
        <begin position="58"/>
        <end position="70"/>
    </location>
</feature>
<keyword evidence="2" id="KW-0396">Initiation factor</keyword>